<evidence type="ECO:0000256" key="13">
    <source>
        <dbReference type="SAM" id="MobiDB-lite"/>
    </source>
</evidence>
<sequence length="162" mass="18139">MAAADSAAWNPPTRAKPLQGRRQTSTTADSRGHKRSIQLATSPAFLPSLLNSNDQLLKMGVPFEALLPYGIMITMFGVTGAGLSAVKYFANDGKKARWNRDLWDRQSMYRIKQMHTINPNQSPFLMERDLRITGSLRGQSSNAEAPKGFEVSNPWKLEKRIF</sequence>
<keyword evidence="5" id="KW-0813">Transport</keyword>
<feature type="region of interest" description="Disordered" evidence="13">
    <location>
        <begin position="1"/>
        <end position="35"/>
    </location>
</feature>
<evidence type="ECO:0000256" key="2">
    <source>
        <dbReference type="ARBA" id="ARBA00004298"/>
    </source>
</evidence>
<dbReference type="PANTHER" id="PTHR17098:SF2">
    <property type="entry name" value="NADH DEHYDROGENASE [UBIQUINONE] 1 ALPHA SUBCOMPLEX SUBUNIT 1"/>
    <property type="match status" value="1"/>
</dbReference>
<accession>A0AAD4CK96</accession>
<reference evidence="15" key="1">
    <citation type="journal article" date="2019" name="Beilstein J. Org. Chem.">
        <title>Nanangenines: drimane sesquiterpenoids as the dominant metabolite cohort of a novel Australian fungus, Aspergillus nanangensis.</title>
        <authorList>
            <person name="Lacey H.J."/>
            <person name="Gilchrist C.L.M."/>
            <person name="Crombie A."/>
            <person name="Kalaitzis J.A."/>
            <person name="Vuong D."/>
            <person name="Rutledge P.J."/>
            <person name="Turner P."/>
            <person name="Pitt J.I."/>
            <person name="Lacey E."/>
            <person name="Chooi Y.H."/>
            <person name="Piggott A.M."/>
        </authorList>
    </citation>
    <scope>NUCLEOTIDE SEQUENCE</scope>
    <source>
        <strain evidence="15">MST-FP2251</strain>
    </source>
</reference>
<dbReference type="GO" id="GO:0005743">
    <property type="term" value="C:mitochondrial inner membrane"/>
    <property type="evidence" value="ECO:0007669"/>
    <property type="project" value="UniProtKB-SubCell"/>
</dbReference>
<dbReference type="PANTHER" id="PTHR17098">
    <property type="entry name" value="NADH-UBIQUINONE OXIDOREDUCTASE MWFE SUBUNIT"/>
    <property type="match status" value="1"/>
</dbReference>
<evidence type="ECO:0000256" key="14">
    <source>
        <dbReference type="SAM" id="Phobius"/>
    </source>
</evidence>
<protein>
    <recommendedName>
        <fullName evidence="4">NADH dehydrogenase [ubiquinone] 1 alpha subcomplex subunit 1</fullName>
    </recommendedName>
</protein>
<comment type="caution">
    <text evidence="15">The sequence shown here is derived from an EMBL/GenBank/DDBJ whole genome shotgun (WGS) entry which is preliminary data.</text>
</comment>
<evidence type="ECO:0000256" key="6">
    <source>
        <dbReference type="ARBA" id="ARBA00022660"/>
    </source>
</evidence>
<keyword evidence="7 14" id="KW-0812">Transmembrane</keyword>
<reference evidence="15" key="2">
    <citation type="submission" date="2020-02" db="EMBL/GenBank/DDBJ databases">
        <authorList>
            <person name="Gilchrist C.L.M."/>
            <person name="Chooi Y.-H."/>
        </authorList>
    </citation>
    <scope>NUCLEOTIDE SEQUENCE</scope>
    <source>
        <strain evidence="15">MST-FP2251</strain>
    </source>
</reference>
<dbReference type="InterPro" id="IPR017384">
    <property type="entry name" value="NADH_Ub_cplx-1_asu_su-1"/>
</dbReference>
<dbReference type="EMBL" id="VCAU01000051">
    <property type="protein sequence ID" value="KAF9888096.1"/>
    <property type="molecule type" value="Genomic_DNA"/>
</dbReference>
<evidence type="ECO:0000256" key="5">
    <source>
        <dbReference type="ARBA" id="ARBA00022448"/>
    </source>
</evidence>
<keyword evidence="6" id="KW-0679">Respiratory chain</keyword>
<gene>
    <name evidence="15" type="ORF">FE257_009232</name>
</gene>
<dbReference type="Proteomes" id="UP001194746">
    <property type="component" value="Unassembled WGS sequence"/>
</dbReference>
<name>A0AAD4CK96_ASPNN</name>
<dbReference type="AlphaFoldDB" id="A0AAD4CK96"/>
<feature type="transmembrane region" description="Helical" evidence="14">
    <location>
        <begin position="66"/>
        <end position="90"/>
    </location>
</feature>
<dbReference type="Pfam" id="PF15879">
    <property type="entry name" value="MWFE"/>
    <property type="match status" value="1"/>
</dbReference>
<keyword evidence="12 14" id="KW-0472">Membrane</keyword>
<proteinExistence type="inferred from homology"/>
<keyword evidence="16" id="KW-1185">Reference proteome</keyword>
<evidence type="ECO:0000256" key="7">
    <source>
        <dbReference type="ARBA" id="ARBA00022692"/>
    </source>
</evidence>
<evidence type="ECO:0000313" key="16">
    <source>
        <dbReference type="Proteomes" id="UP001194746"/>
    </source>
</evidence>
<evidence type="ECO:0000256" key="9">
    <source>
        <dbReference type="ARBA" id="ARBA00022982"/>
    </source>
</evidence>
<keyword evidence="9" id="KW-0249">Electron transport</keyword>
<comment type="similarity">
    <text evidence="3">Belongs to the complex I NDUFA1 subunit family.</text>
</comment>
<evidence type="ECO:0000256" key="12">
    <source>
        <dbReference type="ARBA" id="ARBA00023136"/>
    </source>
</evidence>
<evidence type="ECO:0000256" key="8">
    <source>
        <dbReference type="ARBA" id="ARBA00022792"/>
    </source>
</evidence>
<evidence type="ECO:0000256" key="3">
    <source>
        <dbReference type="ARBA" id="ARBA00009960"/>
    </source>
</evidence>
<keyword evidence="8" id="KW-0999">Mitochondrion inner membrane</keyword>
<evidence type="ECO:0000256" key="1">
    <source>
        <dbReference type="ARBA" id="ARBA00003195"/>
    </source>
</evidence>
<comment type="subcellular location">
    <subcellularLocation>
        <location evidence="2">Mitochondrion inner membrane</location>
        <topology evidence="2">Single-pass membrane protein</topology>
        <orientation evidence="2">Matrix side</orientation>
    </subcellularLocation>
</comment>
<keyword evidence="10 14" id="KW-1133">Transmembrane helix</keyword>
<keyword evidence="11" id="KW-0496">Mitochondrion</keyword>
<evidence type="ECO:0000256" key="10">
    <source>
        <dbReference type="ARBA" id="ARBA00022989"/>
    </source>
</evidence>
<comment type="function">
    <text evidence="1">Accessory subunit of the mitochondrial membrane respiratory chain NADH dehydrogenase (Complex I), that is believed not to be involved in catalysis. Complex I functions in the transfer of electrons from NADH to the respiratory chain. The immediate electron acceptor for the enzyme is believed to be ubiquinone.</text>
</comment>
<evidence type="ECO:0000256" key="4">
    <source>
        <dbReference type="ARBA" id="ARBA00016392"/>
    </source>
</evidence>
<organism evidence="15 16">
    <name type="scientific">Aspergillus nanangensis</name>
    <dbReference type="NCBI Taxonomy" id="2582783"/>
    <lineage>
        <taxon>Eukaryota</taxon>
        <taxon>Fungi</taxon>
        <taxon>Dikarya</taxon>
        <taxon>Ascomycota</taxon>
        <taxon>Pezizomycotina</taxon>
        <taxon>Eurotiomycetes</taxon>
        <taxon>Eurotiomycetidae</taxon>
        <taxon>Eurotiales</taxon>
        <taxon>Aspergillaceae</taxon>
        <taxon>Aspergillus</taxon>
        <taxon>Aspergillus subgen. Circumdati</taxon>
    </lineage>
</organism>
<evidence type="ECO:0000256" key="11">
    <source>
        <dbReference type="ARBA" id="ARBA00023128"/>
    </source>
</evidence>
<evidence type="ECO:0000313" key="15">
    <source>
        <dbReference type="EMBL" id="KAF9888096.1"/>
    </source>
</evidence>